<dbReference type="CDD" id="cd13585">
    <property type="entry name" value="PBP2_TMBP_like"/>
    <property type="match status" value="1"/>
</dbReference>
<evidence type="ECO:0000256" key="1">
    <source>
        <dbReference type="SAM" id="Phobius"/>
    </source>
</evidence>
<accession>A0A6G8QCI9</accession>
<name>A0A6G8QCI9_9ACTN</name>
<protein>
    <submittedName>
        <fullName evidence="2">Extracellular solute-binding protein</fullName>
    </submittedName>
</protein>
<evidence type="ECO:0000313" key="2">
    <source>
        <dbReference type="EMBL" id="QIN84152.1"/>
    </source>
</evidence>
<dbReference type="SUPFAM" id="SSF53850">
    <property type="entry name" value="Periplasmic binding protein-like II"/>
    <property type="match status" value="1"/>
</dbReference>
<reference evidence="2 3" key="1">
    <citation type="submission" date="2019-10" db="EMBL/GenBank/DDBJ databases">
        <title>Rubrobacter sp nov SCSIO 52090 isolated from a deep-sea sediment in the South China Sea.</title>
        <authorList>
            <person name="Chen R.W."/>
        </authorList>
    </citation>
    <scope>NUCLEOTIDE SEQUENCE [LARGE SCALE GENOMIC DNA]</scope>
    <source>
        <strain evidence="2 3">SCSIO 52909</strain>
    </source>
</reference>
<dbReference type="Gene3D" id="3.40.190.10">
    <property type="entry name" value="Periplasmic binding protein-like II"/>
    <property type="match status" value="1"/>
</dbReference>
<gene>
    <name evidence="2" type="ORF">GBA63_16995</name>
</gene>
<dbReference type="InterPro" id="IPR006059">
    <property type="entry name" value="SBP"/>
</dbReference>
<dbReference type="AlphaFoldDB" id="A0A6G8QCI9"/>
<dbReference type="KEGG" id="rub:GBA63_16995"/>
<dbReference type="PANTHER" id="PTHR43649:SF12">
    <property type="entry name" value="DIACETYLCHITOBIOSE BINDING PROTEIN DASA"/>
    <property type="match status" value="1"/>
</dbReference>
<feature type="transmembrane region" description="Helical" evidence="1">
    <location>
        <begin position="20"/>
        <end position="41"/>
    </location>
</feature>
<keyword evidence="1" id="KW-0812">Transmembrane</keyword>
<keyword evidence="1" id="KW-0472">Membrane</keyword>
<dbReference type="RefSeq" id="WP_207956876.1">
    <property type="nucleotide sequence ID" value="NZ_CP045119.1"/>
</dbReference>
<sequence length="459" mass="49413">MKGIEKLGREETGGISRRRFLARGAAFAFAAAVTGPGLTVLSGCGGGSGSGALKFWQFYGPGGEVEAQGKWFEDAVKGWNQGHDTKIELQYIPVTEYLNGSKLQTAFSSNEGPDLFIISPGDFLRYYNGGVLQDLTPYIEDEARNDLYPNVMATREVEGKIFGIPMEVEPMAMYYSVKAFEDAGLSEADIPETWDQLLDVAGRLKKGNTFGLLFDTNPGYYQNFTWYPFMWQGGGDAVAPSGNESAFDSKGAVQALQFWQDAIESGVAPRKALGTGANDIVANLAQGHAAIQNCGIWAVAALEANAPDFEYGTFKLPLPPGGEYTTDLGGWAFVANSKGQNPEEAGRFCAWALASMSESSIGRGVDWIAGADSTVAPRKSVQRQAEQQGAFDEGPMKFFREEAFPGGRGEPRYTPEVYKAVSDAIQAVQLDGQSAQGQADAAAEKIDTFLQTYDGARIV</sequence>
<dbReference type="InterPro" id="IPR006311">
    <property type="entry name" value="TAT_signal"/>
</dbReference>
<dbReference type="PANTHER" id="PTHR43649">
    <property type="entry name" value="ARABINOSE-BINDING PROTEIN-RELATED"/>
    <property type="match status" value="1"/>
</dbReference>
<dbReference type="PROSITE" id="PS51318">
    <property type="entry name" value="TAT"/>
    <property type="match status" value="1"/>
</dbReference>
<keyword evidence="1" id="KW-1133">Transmembrane helix</keyword>
<dbReference type="Pfam" id="PF01547">
    <property type="entry name" value="SBP_bac_1"/>
    <property type="match status" value="1"/>
</dbReference>
<organism evidence="2 3">
    <name type="scientific">Rubrobacter tropicus</name>
    <dbReference type="NCBI Taxonomy" id="2653851"/>
    <lineage>
        <taxon>Bacteria</taxon>
        <taxon>Bacillati</taxon>
        <taxon>Actinomycetota</taxon>
        <taxon>Rubrobacteria</taxon>
        <taxon>Rubrobacterales</taxon>
        <taxon>Rubrobacteraceae</taxon>
        <taxon>Rubrobacter</taxon>
    </lineage>
</organism>
<dbReference type="Proteomes" id="UP000501452">
    <property type="component" value="Chromosome"/>
</dbReference>
<evidence type="ECO:0000313" key="3">
    <source>
        <dbReference type="Proteomes" id="UP000501452"/>
    </source>
</evidence>
<dbReference type="InterPro" id="IPR050490">
    <property type="entry name" value="Bact_solute-bd_prot1"/>
</dbReference>
<proteinExistence type="predicted"/>
<dbReference type="EMBL" id="CP045119">
    <property type="protein sequence ID" value="QIN84152.1"/>
    <property type="molecule type" value="Genomic_DNA"/>
</dbReference>
<keyword evidence="3" id="KW-1185">Reference proteome</keyword>